<sequence>MLKEARDLSRDRRTMTNVFFMGALFGPFLAMGILALTISIMIEESERALSIPAQGTERVPMVVDRLKLNDIALFETTDDLETLVSSQQYQIAVRFPENLAEAYQSGRPAFVEVIFDSSSTKSEVQRDRVSAALGKLNSEIGALRLLMRGIDPSLIRVIGPKNIDIDEASGGGGQLLVMLPYFLIMGLLQASMFIASDITAGERERQTLEPLLINPVAPSQVVLGKIAINAVAGVCVIALSSMAFLLGSLALPVEKIGLMISPRLFLQVAIGLLPLVFLVAPLMTFLGCFAKTVREAQTWLSVVLIVAVIPSVLQIIMQVRVDDFWLLVPLWSQQYLVNGVLKGAEIAPYAWLLSALGSLIPGFIFAAMASRQYSKPRLILA</sequence>
<keyword evidence="4 5" id="KW-0472">Membrane</keyword>
<protein>
    <recommendedName>
        <fullName evidence="6">ABC-2 type transporter transmembrane domain-containing protein</fullName>
    </recommendedName>
</protein>
<dbReference type="GO" id="GO:0140359">
    <property type="term" value="F:ABC-type transporter activity"/>
    <property type="evidence" value="ECO:0007669"/>
    <property type="project" value="InterPro"/>
</dbReference>
<dbReference type="OrthoDB" id="5486437at2"/>
<reference evidence="8" key="1">
    <citation type="journal article" date="2013" name="BMC Microbiol.">
        <title>Taxonomy and evolution of bacteriochlorophyll a-containing members of the OM60/NOR5 clade of marine gammaproteobacteria: description of Luminiphilus syltensis gen. nov., sp. nov., reclassification of Haliea rubra as Pseudohaliea rubra gen. nov., comb. nov., and emendation of Chromatocurvus halotolerans.</title>
        <authorList>
            <person name="Spring S."/>
            <person name="Riedel T."/>
            <person name="Sproer C."/>
            <person name="Yan S."/>
            <person name="Harder J."/>
            <person name="Fuchs B.M."/>
        </authorList>
    </citation>
    <scope>NUCLEOTIDE SEQUENCE [LARGE SCALE GENOMIC DNA]</scope>
    <source>
        <strain evidence="8">NOR51-B</strain>
    </source>
</reference>
<keyword evidence="8" id="KW-1185">Reference proteome</keyword>
<dbReference type="PANTHER" id="PTHR43471">
    <property type="entry name" value="ABC TRANSPORTER PERMEASE"/>
    <property type="match status" value="1"/>
</dbReference>
<dbReference type="AlphaFoldDB" id="B8KX54"/>
<feature type="transmembrane region" description="Helical" evidence="5">
    <location>
        <begin position="349"/>
        <end position="369"/>
    </location>
</feature>
<proteinExistence type="predicted"/>
<name>B8KX54_9GAMM</name>
<evidence type="ECO:0000256" key="5">
    <source>
        <dbReference type="SAM" id="Phobius"/>
    </source>
</evidence>
<dbReference type="EMBL" id="DS999411">
    <property type="protein sequence ID" value="EED34433.1"/>
    <property type="molecule type" value="Genomic_DNA"/>
</dbReference>
<dbReference type="PANTHER" id="PTHR43471:SF3">
    <property type="entry name" value="ABC TRANSPORTER PERMEASE PROTEIN NATB"/>
    <property type="match status" value="1"/>
</dbReference>
<dbReference type="STRING" id="565045.NOR51B_370"/>
<dbReference type="GO" id="GO:0016020">
    <property type="term" value="C:membrane"/>
    <property type="evidence" value="ECO:0007669"/>
    <property type="project" value="UniProtKB-SubCell"/>
</dbReference>
<keyword evidence="2 5" id="KW-0812">Transmembrane</keyword>
<feature type="transmembrane region" description="Helical" evidence="5">
    <location>
        <begin position="298"/>
        <end position="317"/>
    </location>
</feature>
<organism evidence="7 8">
    <name type="scientific">Luminiphilus syltensis NOR5-1B</name>
    <dbReference type="NCBI Taxonomy" id="565045"/>
    <lineage>
        <taxon>Bacteria</taxon>
        <taxon>Pseudomonadati</taxon>
        <taxon>Pseudomonadota</taxon>
        <taxon>Gammaproteobacteria</taxon>
        <taxon>Cellvibrionales</taxon>
        <taxon>Halieaceae</taxon>
        <taxon>Luminiphilus</taxon>
    </lineage>
</organism>
<comment type="subcellular location">
    <subcellularLocation>
        <location evidence="1">Membrane</location>
        <topology evidence="1">Multi-pass membrane protein</topology>
    </subcellularLocation>
</comment>
<feature type="transmembrane region" description="Helical" evidence="5">
    <location>
        <begin position="264"/>
        <end position="286"/>
    </location>
</feature>
<dbReference type="Proteomes" id="UP000004699">
    <property type="component" value="Unassembled WGS sequence"/>
</dbReference>
<feature type="transmembrane region" description="Helical" evidence="5">
    <location>
        <begin position="175"/>
        <end position="195"/>
    </location>
</feature>
<evidence type="ECO:0000313" key="8">
    <source>
        <dbReference type="Proteomes" id="UP000004699"/>
    </source>
</evidence>
<evidence type="ECO:0000256" key="4">
    <source>
        <dbReference type="ARBA" id="ARBA00023136"/>
    </source>
</evidence>
<evidence type="ECO:0000256" key="2">
    <source>
        <dbReference type="ARBA" id="ARBA00022692"/>
    </source>
</evidence>
<dbReference type="eggNOG" id="COG1668">
    <property type="taxonomic scope" value="Bacteria"/>
</dbReference>
<feature type="domain" description="ABC-2 type transporter transmembrane" evidence="6">
    <location>
        <begin position="22"/>
        <end position="364"/>
    </location>
</feature>
<dbReference type="HOGENOM" id="CLU_022118_2_0_6"/>
<keyword evidence="3 5" id="KW-1133">Transmembrane helix</keyword>
<gene>
    <name evidence="7" type="ORF">NOR51B_370</name>
</gene>
<dbReference type="Pfam" id="PF12698">
    <property type="entry name" value="ABC2_membrane_3"/>
    <property type="match status" value="1"/>
</dbReference>
<evidence type="ECO:0000313" key="7">
    <source>
        <dbReference type="EMBL" id="EED34433.1"/>
    </source>
</evidence>
<evidence type="ECO:0000256" key="3">
    <source>
        <dbReference type="ARBA" id="ARBA00022989"/>
    </source>
</evidence>
<evidence type="ECO:0000256" key="1">
    <source>
        <dbReference type="ARBA" id="ARBA00004141"/>
    </source>
</evidence>
<feature type="transmembrane region" description="Helical" evidence="5">
    <location>
        <begin position="20"/>
        <end position="42"/>
    </location>
</feature>
<evidence type="ECO:0000259" key="6">
    <source>
        <dbReference type="Pfam" id="PF12698"/>
    </source>
</evidence>
<accession>B8KX54</accession>
<dbReference type="InterPro" id="IPR013525">
    <property type="entry name" value="ABC2_TM"/>
</dbReference>
<feature type="transmembrane region" description="Helical" evidence="5">
    <location>
        <begin position="226"/>
        <end position="252"/>
    </location>
</feature>